<keyword evidence="4" id="KW-0862">Zinc</keyword>
<dbReference type="Gene3D" id="3.40.630.10">
    <property type="entry name" value="Zn peptidases"/>
    <property type="match status" value="1"/>
</dbReference>
<comment type="cofactor">
    <cofactor evidence="1">
        <name>Zn(2+)</name>
        <dbReference type="ChEBI" id="CHEBI:29105"/>
    </cofactor>
</comment>
<reference evidence="6 7" key="1">
    <citation type="submission" date="2013-05" db="EMBL/GenBank/DDBJ databases">
        <title>Draft genome sequence of Rubidibacter lacunae KORDI 51-2.</title>
        <authorList>
            <person name="Choi D.H."/>
            <person name="Noh J.H."/>
            <person name="Kwon K.-K."/>
            <person name="Lee J.-H."/>
            <person name="Ryu J.-Y."/>
        </authorList>
    </citation>
    <scope>NUCLEOTIDE SEQUENCE [LARGE SCALE GENOMIC DNA]</scope>
    <source>
        <strain evidence="6 7">KORDI 51-2</strain>
    </source>
</reference>
<dbReference type="InterPro" id="IPR055438">
    <property type="entry name" value="AstE_AspA_cat"/>
</dbReference>
<dbReference type="PANTHER" id="PTHR37326">
    <property type="entry name" value="BLL3975 PROTEIN"/>
    <property type="match status" value="1"/>
</dbReference>
<dbReference type="eggNOG" id="COG3608">
    <property type="taxonomic scope" value="Bacteria"/>
</dbReference>
<dbReference type="PANTHER" id="PTHR37326:SF1">
    <property type="entry name" value="BLL3975 PROTEIN"/>
    <property type="match status" value="1"/>
</dbReference>
<dbReference type="PATRIC" id="fig|582515.4.peg.2655"/>
<organism evidence="6 7">
    <name type="scientific">Rubidibacter lacunae KORDI 51-2</name>
    <dbReference type="NCBI Taxonomy" id="582515"/>
    <lineage>
        <taxon>Bacteria</taxon>
        <taxon>Bacillati</taxon>
        <taxon>Cyanobacteriota</taxon>
        <taxon>Cyanophyceae</taxon>
        <taxon>Oscillatoriophycideae</taxon>
        <taxon>Chroococcales</taxon>
        <taxon>Aphanothecaceae</taxon>
        <taxon>Rubidibacter</taxon>
    </lineage>
</organism>
<dbReference type="InParanoid" id="U5DHL1"/>
<evidence type="ECO:0000256" key="2">
    <source>
        <dbReference type="ARBA" id="ARBA00022723"/>
    </source>
</evidence>
<comment type="caution">
    <text evidence="6">The sequence shown here is derived from an EMBL/GenBank/DDBJ whole genome shotgun (WGS) entry which is preliminary data.</text>
</comment>
<keyword evidence="2" id="KW-0479">Metal-binding</keyword>
<evidence type="ECO:0000256" key="3">
    <source>
        <dbReference type="ARBA" id="ARBA00022801"/>
    </source>
</evidence>
<evidence type="ECO:0000256" key="1">
    <source>
        <dbReference type="ARBA" id="ARBA00001947"/>
    </source>
</evidence>
<keyword evidence="7" id="KW-1185">Reference proteome</keyword>
<dbReference type="GO" id="GO:0016788">
    <property type="term" value="F:hydrolase activity, acting on ester bonds"/>
    <property type="evidence" value="ECO:0007669"/>
    <property type="project" value="InterPro"/>
</dbReference>
<dbReference type="GO" id="GO:0046872">
    <property type="term" value="F:metal ion binding"/>
    <property type="evidence" value="ECO:0007669"/>
    <property type="project" value="UniProtKB-KW"/>
</dbReference>
<dbReference type="SUPFAM" id="SSF53187">
    <property type="entry name" value="Zn-dependent exopeptidases"/>
    <property type="match status" value="1"/>
</dbReference>
<keyword evidence="3" id="KW-0378">Hydrolase</keyword>
<dbReference type="Proteomes" id="UP000016960">
    <property type="component" value="Unassembled WGS sequence"/>
</dbReference>
<sequence>MRFFRNRFVAVQPTITSIELQQLASGDRLALQVYKFVGAQPGKKAYVQANLHGCEIVGNAAIFDAIEYLGTLDAADLCGEIWLVPTCNPPATNQRGHFFSTGRYNPYDGRDWNRIFWDYTAEAKDLPDFARDRLDCDPDAIRGEFVDRIRTACDRAHGRIGSHSSLPYRERYRYRLQSLCLDANYLIDLHASSNRGREYLYCFQSREASAPDFLIDCGVLMPTYDGFAFDEAFMKPWLALEAAFADLGRTLQFDVEAWTLELGAGSTIAPASRALGTRGILNYLARKGMLALPDLPLPAAELPDVRFFTREQIRHYHAPVGGMAVDRLDLGTIVRAGDLLYRLQCFDRDGNLPHMHDVRAEADGLVFDIAVNQSANQGDYVLSILEDESK</sequence>
<protein>
    <submittedName>
        <fullName evidence="6">Putative deacylase</fullName>
    </submittedName>
</protein>
<dbReference type="AlphaFoldDB" id="U5DHL1"/>
<dbReference type="InterPro" id="IPR053138">
    <property type="entry name" value="N-alpha-Ac-DABA_deacetylase"/>
</dbReference>
<dbReference type="EMBL" id="ASSJ01000055">
    <property type="protein sequence ID" value="ERN41101.1"/>
    <property type="molecule type" value="Genomic_DNA"/>
</dbReference>
<dbReference type="Pfam" id="PF24827">
    <property type="entry name" value="AstE_AspA_cat"/>
    <property type="match status" value="1"/>
</dbReference>
<feature type="domain" description="Succinylglutamate desuccinylase/Aspartoacylase catalytic" evidence="5">
    <location>
        <begin position="41"/>
        <end position="121"/>
    </location>
</feature>
<evidence type="ECO:0000313" key="7">
    <source>
        <dbReference type="Proteomes" id="UP000016960"/>
    </source>
</evidence>
<evidence type="ECO:0000259" key="5">
    <source>
        <dbReference type="Pfam" id="PF24827"/>
    </source>
</evidence>
<dbReference type="STRING" id="582515.KR51_00023630"/>
<proteinExistence type="predicted"/>
<gene>
    <name evidence="6" type="ORF">KR51_00023630</name>
</gene>
<evidence type="ECO:0000313" key="6">
    <source>
        <dbReference type="EMBL" id="ERN41101.1"/>
    </source>
</evidence>
<evidence type="ECO:0000256" key="4">
    <source>
        <dbReference type="ARBA" id="ARBA00022833"/>
    </source>
</evidence>
<name>U5DHL1_9CHRO</name>
<accession>U5DHL1</accession>